<reference evidence="7" key="1">
    <citation type="submission" date="2022-11" db="UniProtKB">
        <authorList>
            <consortium name="WormBaseParasite"/>
        </authorList>
    </citation>
    <scope>IDENTIFICATION</scope>
</reference>
<name>A0A914PPE8_9BILA</name>
<dbReference type="InterPro" id="IPR001611">
    <property type="entry name" value="Leu-rich_rpt"/>
</dbReference>
<dbReference type="InterPro" id="IPR026906">
    <property type="entry name" value="LRR_5"/>
</dbReference>
<evidence type="ECO:0000256" key="1">
    <source>
        <dbReference type="ARBA" id="ARBA00022614"/>
    </source>
</evidence>
<sequence>MFYRSLETLSLASNPLTTIPLALNALSQSLKSLNLYQTNITVLQNTGLNNFTNLTFISLSHCNLERIEDCAFCNFRNLKTVSFYYSNRLSYIHENAFGGVTNETRIQLEKFDIESCNISTLSEKLLNWKNITSIDIRRNPLSCNCSMAWLINDYNASTPLYVNNLKWFGIYKNYLKCYNPPELRNEYLYKLSGDFCLNETVEEEENVLQVCGKSDEENGSLCSCEKENLKCNSLENTNIEISENKTVEIKSFQIIHGNISHLNLKELLPARQNSIESLHFYQTNIESIENGTFDNFTSLKALDLSENLLTFINETILTKQIGTTLNELDLNSNRLTLLSPNAFKYLTKLKVLNLNNNLLLNLSSNFFSKSLASLEHLDISACNISNLLDDVFINLSNLTHLHLSDNPITTFPTAINFLPKLQFLEISSTKITVLKNSGTKINKNLKYLHGYSTKIERIENCAFCSFPNLKEVNFDFSNALSFIDENAFGFAHSHLKPSLEKFSIFHCNFTTLPENLLNWNSLKHFDAGANPFNCNCSMNWLIKFIKEKSDPKKHSFYECWNPSEFKLKTFLKLPETFCNETLENSTTLIPTTSTTLLPITVTEAATSPFNGHLMLIILIISVSVVIAFAIIVGGYYYYQSQKIIQIPRNGEDDEDLIEEDFDTENV</sequence>
<feature type="domain" description="LRRCT" evidence="5">
    <location>
        <begin position="530"/>
        <end position="579"/>
    </location>
</feature>
<evidence type="ECO:0000256" key="4">
    <source>
        <dbReference type="SAM" id="Phobius"/>
    </source>
</evidence>
<proteinExistence type="predicted"/>
<dbReference type="PANTHER" id="PTHR24373">
    <property type="entry name" value="SLIT RELATED LEUCINE-RICH REPEAT NEURONAL PROTEIN"/>
    <property type="match status" value="1"/>
</dbReference>
<keyword evidence="4" id="KW-0472">Membrane</keyword>
<feature type="domain" description="LRRCT" evidence="5">
    <location>
        <begin position="139"/>
        <end position="197"/>
    </location>
</feature>
<keyword evidence="4" id="KW-1133">Transmembrane helix</keyword>
<keyword evidence="6" id="KW-1185">Reference proteome</keyword>
<evidence type="ECO:0000313" key="6">
    <source>
        <dbReference type="Proteomes" id="UP000887578"/>
    </source>
</evidence>
<keyword evidence="1" id="KW-0433">Leucine-rich repeat</keyword>
<keyword evidence="4" id="KW-0812">Transmembrane</keyword>
<dbReference type="InterPro" id="IPR032675">
    <property type="entry name" value="LRR_dom_sf"/>
</dbReference>
<protein>
    <submittedName>
        <fullName evidence="7">LRRCT domain-containing protein</fullName>
    </submittedName>
</protein>
<keyword evidence="3" id="KW-0677">Repeat</keyword>
<dbReference type="PANTHER" id="PTHR24373:SF275">
    <property type="entry name" value="TIR DOMAIN-CONTAINING PROTEIN"/>
    <property type="match status" value="1"/>
</dbReference>
<dbReference type="InterPro" id="IPR000483">
    <property type="entry name" value="Cys-rich_flank_reg_C"/>
</dbReference>
<accession>A0A914PPE8</accession>
<organism evidence="6 7">
    <name type="scientific">Panagrolaimus davidi</name>
    <dbReference type="NCBI Taxonomy" id="227884"/>
    <lineage>
        <taxon>Eukaryota</taxon>
        <taxon>Metazoa</taxon>
        <taxon>Ecdysozoa</taxon>
        <taxon>Nematoda</taxon>
        <taxon>Chromadorea</taxon>
        <taxon>Rhabditida</taxon>
        <taxon>Tylenchina</taxon>
        <taxon>Panagrolaimomorpha</taxon>
        <taxon>Panagrolaimoidea</taxon>
        <taxon>Panagrolaimidae</taxon>
        <taxon>Panagrolaimus</taxon>
    </lineage>
</organism>
<dbReference type="Gene3D" id="3.80.10.10">
    <property type="entry name" value="Ribonuclease Inhibitor"/>
    <property type="match status" value="4"/>
</dbReference>
<dbReference type="InterPro" id="IPR050328">
    <property type="entry name" value="Dev_Immune_Receptor"/>
</dbReference>
<dbReference type="PROSITE" id="PS51450">
    <property type="entry name" value="LRR"/>
    <property type="match status" value="3"/>
</dbReference>
<keyword evidence="2" id="KW-0732">Signal</keyword>
<evidence type="ECO:0000256" key="3">
    <source>
        <dbReference type="ARBA" id="ARBA00022737"/>
    </source>
</evidence>
<dbReference type="SMART" id="SM00369">
    <property type="entry name" value="LRR_TYP"/>
    <property type="match status" value="9"/>
</dbReference>
<dbReference type="InterPro" id="IPR003591">
    <property type="entry name" value="Leu-rich_rpt_typical-subtyp"/>
</dbReference>
<dbReference type="WBParaSite" id="PDA_v2.g19948.t1">
    <property type="protein sequence ID" value="PDA_v2.g19948.t1"/>
    <property type="gene ID" value="PDA_v2.g19948"/>
</dbReference>
<dbReference type="AlphaFoldDB" id="A0A914PPE8"/>
<dbReference type="Pfam" id="PF00560">
    <property type="entry name" value="LRR_1"/>
    <property type="match status" value="1"/>
</dbReference>
<dbReference type="Proteomes" id="UP000887578">
    <property type="component" value="Unplaced"/>
</dbReference>
<dbReference type="SMART" id="SM00082">
    <property type="entry name" value="LRRCT"/>
    <property type="match status" value="2"/>
</dbReference>
<dbReference type="SUPFAM" id="SSF52058">
    <property type="entry name" value="L domain-like"/>
    <property type="match status" value="2"/>
</dbReference>
<evidence type="ECO:0000256" key="2">
    <source>
        <dbReference type="ARBA" id="ARBA00022729"/>
    </source>
</evidence>
<dbReference type="Pfam" id="PF13306">
    <property type="entry name" value="LRR_5"/>
    <property type="match status" value="1"/>
</dbReference>
<evidence type="ECO:0000313" key="7">
    <source>
        <dbReference type="WBParaSite" id="PDA_v2.g19948.t1"/>
    </source>
</evidence>
<evidence type="ECO:0000259" key="5">
    <source>
        <dbReference type="SMART" id="SM00082"/>
    </source>
</evidence>
<dbReference type="Pfam" id="PF13855">
    <property type="entry name" value="LRR_8"/>
    <property type="match status" value="1"/>
</dbReference>
<feature type="transmembrane region" description="Helical" evidence="4">
    <location>
        <begin position="613"/>
        <end position="638"/>
    </location>
</feature>